<evidence type="ECO:0000313" key="1">
    <source>
        <dbReference type="EMBL" id="VDO17557.1"/>
    </source>
</evidence>
<evidence type="ECO:0000313" key="2">
    <source>
        <dbReference type="Proteomes" id="UP000280834"/>
    </source>
</evidence>
<proteinExistence type="predicted"/>
<accession>A0A3P7U5B1</accession>
<organism evidence="1 2">
    <name type="scientific">Brugia timori</name>
    <dbReference type="NCBI Taxonomy" id="42155"/>
    <lineage>
        <taxon>Eukaryota</taxon>
        <taxon>Metazoa</taxon>
        <taxon>Ecdysozoa</taxon>
        <taxon>Nematoda</taxon>
        <taxon>Chromadorea</taxon>
        <taxon>Rhabditida</taxon>
        <taxon>Spirurina</taxon>
        <taxon>Spiruromorpha</taxon>
        <taxon>Filarioidea</taxon>
        <taxon>Onchocercidae</taxon>
        <taxon>Brugia</taxon>
    </lineage>
</organism>
<gene>
    <name evidence="1" type="ORF">BTMF_LOCUS5002</name>
</gene>
<sequence>MILLRLQLPSYESLAQLPLVSRLNHQDRWCLCFQDFFSSGHSLQYYA</sequence>
<dbReference type="EMBL" id="UZAG01005176">
    <property type="protein sequence ID" value="VDO17557.1"/>
    <property type="molecule type" value="Genomic_DNA"/>
</dbReference>
<protein>
    <submittedName>
        <fullName evidence="1">Uncharacterized protein</fullName>
    </submittedName>
</protein>
<dbReference type="Proteomes" id="UP000280834">
    <property type="component" value="Unassembled WGS sequence"/>
</dbReference>
<name>A0A3P7U5B1_9BILA</name>
<reference evidence="1 2" key="1">
    <citation type="submission" date="2018-11" db="EMBL/GenBank/DDBJ databases">
        <authorList>
            <consortium name="Pathogen Informatics"/>
        </authorList>
    </citation>
    <scope>NUCLEOTIDE SEQUENCE [LARGE SCALE GENOMIC DNA]</scope>
</reference>
<dbReference type="AlphaFoldDB" id="A0A3P7U5B1"/>
<keyword evidence="2" id="KW-1185">Reference proteome</keyword>